<dbReference type="PANTHER" id="PTHR43547">
    <property type="entry name" value="TWO-COMPONENT HISTIDINE KINASE"/>
    <property type="match status" value="1"/>
</dbReference>
<evidence type="ECO:0000313" key="7">
    <source>
        <dbReference type="Proteomes" id="UP001288944"/>
    </source>
</evidence>
<dbReference type="Gene3D" id="2.60.40.10">
    <property type="entry name" value="Immunoglobulins"/>
    <property type="match status" value="1"/>
</dbReference>
<feature type="transmembrane region" description="Helical" evidence="4">
    <location>
        <begin position="81"/>
        <end position="98"/>
    </location>
</feature>
<evidence type="ECO:0000259" key="5">
    <source>
        <dbReference type="PROSITE" id="PS50109"/>
    </source>
</evidence>
<gene>
    <name evidence="6" type="ORF">GNF83_15090</name>
</gene>
<feature type="non-terminal residue" evidence="6">
    <location>
        <position position="259"/>
    </location>
</feature>
<organism evidence="6 7">
    <name type="scientific">Clostridium perfringens</name>
    <dbReference type="NCBI Taxonomy" id="1502"/>
    <lineage>
        <taxon>Bacteria</taxon>
        <taxon>Bacillati</taxon>
        <taxon>Bacillota</taxon>
        <taxon>Clostridia</taxon>
        <taxon>Eubacteriales</taxon>
        <taxon>Clostridiaceae</taxon>
        <taxon>Clostridium</taxon>
    </lineage>
</organism>
<accession>A0AAW9KGN2</accession>
<sequence>HIQFNFFMPDYRNVSKIQYSYKLEGLDENWIFSDDRNYASYTNLDSGIYTFKVIARNSSGEWSIPTSVTFKVGMKPWETPIAYLIYGIIIVIIVYIIWNRVKILDSLVEQRTQELNNKFKENKDLYDKLIKNEKYKNNYFVNLSHELRTPLNVIISTQQLITKLNEEDKLISKEKLDYYMTTLRRNSDRLLKLINNIIDTSKIESGSYKLKIEENDIIYLVEEVALSMKDFVEANGIELIIDPEVEEKVIECDESEIEK</sequence>
<dbReference type="Pfam" id="PF00512">
    <property type="entry name" value="HisKA"/>
    <property type="match status" value="1"/>
</dbReference>
<dbReference type="InterPro" id="IPR005467">
    <property type="entry name" value="His_kinase_dom"/>
</dbReference>
<proteinExistence type="predicted"/>
<evidence type="ECO:0000256" key="1">
    <source>
        <dbReference type="ARBA" id="ARBA00000085"/>
    </source>
</evidence>
<keyword evidence="4" id="KW-1133">Transmembrane helix</keyword>
<feature type="non-terminal residue" evidence="6">
    <location>
        <position position="1"/>
    </location>
</feature>
<keyword evidence="6" id="KW-0418">Kinase</keyword>
<protein>
    <recommendedName>
        <fullName evidence="2">histidine kinase</fullName>
        <ecNumber evidence="2">2.7.13.3</ecNumber>
    </recommendedName>
</protein>
<dbReference type="SUPFAM" id="SSF47384">
    <property type="entry name" value="Homodimeric domain of signal transducing histidine kinase"/>
    <property type="match status" value="1"/>
</dbReference>
<dbReference type="Pfam" id="PF07495">
    <property type="entry name" value="Y_Y_Y"/>
    <property type="match status" value="1"/>
</dbReference>
<reference evidence="6" key="1">
    <citation type="submission" date="2019-11" db="EMBL/GenBank/DDBJ databases">
        <title>Characterization of Clostridium perfringens isolates from swine manure treated agricultural soils.</title>
        <authorList>
            <person name="Wushke S.T."/>
        </authorList>
    </citation>
    <scope>NUCLEOTIDE SEQUENCE</scope>
    <source>
        <strain evidence="6">X62</strain>
    </source>
</reference>
<comment type="caution">
    <text evidence="6">The sequence shown here is derived from an EMBL/GenBank/DDBJ whole genome shotgun (WGS) entry which is preliminary data.</text>
</comment>
<keyword evidence="4" id="KW-0812">Transmembrane</keyword>
<dbReference type="GO" id="GO:0000155">
    <property type="term" value="F:phosphorelay sensor kinase activity"/>
    <property type="evidence" value="ECO:0007669"/>
    <property type="project" value="InterPro"/>
</dbReference>
<evidence type="ECO:0000313" key="6">
    <source>
        <dbReference type="EMBL" id="MDZ7542507.1"/>
    </source>
</evidence>
<dbReference type="CDD" id="cd00146">
    <property type="entry name" value="PKD"/>
    <property type="match status" value="1"/>
</dbReference>
<evidence type="ECO:0000256" key="3">
    <source>
        <dbReference type="ARBA" id="ARBA00022553"/>
    </source>
</evidence>
<dbReference type="AlphaFoldDB" id="A0AAW9KGN2"/>
<dbReference type="EMBL" id="WNUR01000212">
    <property type="protein sequence ID" value="MDZ7542507.1"/>
    <property type="molecule type" value="Genomic_DNA"/>
</dbReference>
<dbReference type="InterPro" id="IPR003661">
    <property type="entry name" value="HisK_dim/P_dom"/>
</dbReference>
<keyword evidence="6" id="KW-0808">Transferase</keyword>
<keyword evidence="4" id="KW-0472">Membrane</keyword>
<name>A0AAW9KGN2_CLOPF</name>
<dbReference type="Proteomes" id="UP001288944">
    <property type="component" value="Unassembled WGS sequence"/>
</dbReference>
<evidence type="ECO:0000256" key="2">
    <source>
        <dbReference type="ARBA" id="ARBA00012438"/>
    </source>
</evidence>
<feature type="domain" description="Histidine kinase" evidence="5">
    <location>
        <begin position="142"/>
        <end position="259"/>
    </location>
</feature>
<comment type="catalytic activity">
    <reaction evidence="1">
        <text>ATP + protein L-histidine = ADP + protein N-phospho-L-histidine.</text>
        <dbReference type="EC" id="2.7.13.3"/>
    </reaction>
</comment>
<dbReference type="InterPro" id="IPR011123">
    <property type="entry name" value="Y_Y_Y"/>
</dbReference>
<dbReference type="InterPro" id="IPR036097">
    <property type="entry name" value="HisK_dim/P_sf"/>
</dbReference>
<dbReference type="PANTHER" id="PTHR43547:SF2">
    <property type="entry name" value="HYBRID SIGNAL TRANSDUCTION HISTIDINE KINASE C"/>
    <property type="match status" value="1"/>
</dbReference>
<dbReference type="PROSITE" id="PS50109">
    <property type="entry name" value="HIS_KIN"/>
    <property type="match status" value="1"/>
</dbReference>
<dbReference type="SMART" id="SM00388">
    <property type="entry name" value="HisKA"/>
    <property type="match status" value="1"/>
</dbReference>
<keyword evidence="3" id="KW-0597">Phosphoprotein</keyword>
<dbReference type="EC" id="2.7.13.3" evidence="2"/>
<dbReference type="CDD" id="cd00082">
    <property type="entry name" value="HisKA"/>
    <property type="match status" value="1"/>
</dbReference>
<dbReference type="InterPro" id="IPR013783">
    <property type="entry name" value="Ig-like_fold"/>
</dbReference>
<dbReference type="Gene3D" id="1.10.287.130">
    <property type="match status" value="1"/>
</dbReference>
<evidence type="ECO:0000256" key="4">
    <source>
        <dbReference type="SAM" id="Phobius"/>
    </source>
</evidence>